<dbReference type="OrthoDB" id="1848700at2759"/>
<dbReference type="Pfam" id="PF00646">
    <property type="entry name" value="F-box"/>
    <property type="match status" value="2"/>
</dbReference>
<evidence type="ECO:0000259" key="1">
    <source>
        <dbReference type="PROSITE" id="PS50181"/>
    </source>
</evidence>
<sequence>MKTDADRLSKLPDKLIHTIFSFLDMKEVVQTSFLSRRWRYTWHSLQSLNFDHSLWKNTRIENKEEEFYRKYGFMDFIDRVLLLRDKSSLHKLTLKCWDFCDVDRIYVWILYAARQHVVILHIEAIELPACLVPSDMPPIELPACLFPSDMPTPETIQRALVFAGIAAVPVSELDSSENKDVIMKVGRKDRLSKLPGRILCHIFSFLDMKQVVQTSILSRRWRYTWHSVRILNFNHSLWKKLTPTMIKKAGLVPYLLYHKLGFMDFVDRVLLILSHFDLDR</sequence>
<reference evidence="2 3" key="1">
    <citation type="submission" date="2017-09" db="EMBL/GenBank/DDBJ databases">
        <title>WGS assembly of Aquilegia coerulea Goldsmith.</title>
        <authorList>
            <person name="Hodges S."/>
            <person name="Kramer E."/>
            <person name="Nordborg M."/>
            <person name="Tomkins J."/>
            <person name="Borevitz J."/>
            <person name="Derieg N."/>
            <person name="Yan J."/>
            <person name="Mihaltcheva S."/>
            <person name="Hayes R.D."/>
            <person name="Rokhsar D."/>
        </authorList>
    </citation>
    <scope>NUCLEOTIDE SEQUENCE [LARGE SCALE GENOMIC DNA]</scope>
    <source>
        <strain evidence="3">cv. Goldsmith</strain>
    </source>
</reference>
<evidence type="ECO:0000313" key="3">
    <source>
        <dbReference type="Proteomes" id="UP000230069"/>
    </source>
</evidence>
<name>A0A2G5ECI3_AQUCA</name>
<dbReference type="STRING" id="218851.A0A2G5ECI3"/>
<proteinExistence type="predicted"/>
<evidence type="ECO:0000313" key="2">
    <source>
        <dbReference type="EMBL" id="PIA53446.1"/>
    </source>
</evidence>
<dbReference type="PANTHER" id="PTHR31293:SF12">
    <property type="entry name" value="RNI-LIKE SUPERFAMILY PROTEIN"/>
    <property type="match status" value="1"/>
</dbReference>
<dbReference type="AlphaFoldDB" id="A0A2G5ECI3"/>
<dbReference type="PANTHER" id="PTHR31293">
    <property type="entry name" value="RNI-LIKE SUPERFAMILY PROTEIN"/>
    <property type="match status" value="1"/>
</dbReference>
<dbReference type="Proteomes" id="UP000230069">
    <property type="component" value="Unassembled WGS sequence"/>
</dbReference>
<accession>A0A2G5ECI3</accession>
<dbReference type="InterPro" id="IPR055294">
    <property type="entry name" value="FBL60-like"/>
</dbReference>
<organism evidence="2 3">
    <name type="scientific">Aquilegia coerulea</name>
    <name type="common">Rocky mountain columbine</name>
    <dbReference type="NCBI Taxonomy" id="218851"/>
    <lineage>
        <taxon>Eukaryota</taxon>
        <taxon>Viridiplantae</taxon>
        <taxon>Streptophyta</taxon>
        <taxon>Embryophyta</taxon>
        <taxon>Tracheophyta</taxon>
        <taxon>Spermatophyta</taxon>
        <taxon>Magnoliopsida</taxon>
        <taxon>Ranunculales</taxon>
        <taxon>Ranunculaceae</taxon>
        <taxon>Thalictroideae</taxon>
        <taxon>Aquilegia</taxon>
    </lineage>
</organism>
<keyword evidence="3" id="KW-1185">Reference proteome</keyword>
<dbReference type="PROSITE" id="PS50181">
    <property type="entry name" value="FBOX"/>
    <property type="match status" value="2"/>
</dbReference>
<dbReference type="InParanoid" id="A0A2G5ECI3"/>
<dbReference type="Gene3D" id="1.20.1280.50">
    <property type="match status" value="2"/>
</dbReference>
<feature type="domain" description="F-box" evidence="1">
    <location>
        <begin position="5"/>
        <end position="58"/>
    </location>
</feature>
<feature type="domain" description="F-box" evidence="1">
    <location>
        <begin position="188"/>
        <end position="241"/>
    </location>
</feature>
<dbReference type="SUPFAM" id="SSF81383">
    <property type="entry name" value="F-box domain"/>
    <property type="match status" value="2"/>
</dbReference>
<dbReference type="SMART" id="SM00256">
    <property type="entry name" value="FBOX"/>
    <property type="match status" value="2"/>
</dbReference>
<feature type="non-terminal residue" evidence="2">
    <location>
        <position position="280"/>
    </location>
</feature>
<dbReference type="InterPro" id="IPR053781">
    <property type="entry name" value="F-box_AtFBL13-like"/>
</dbReference>
<dbReference type="EMBL" id="KZ305026">
    <property type="protein sequence ID" value="PIA53446.1"/>
    <property type="molecule type" value="Genomic_DNA"/>
</dbReference>
<dbReference type="InterPro" id="IPR001810">
    <property type="entry name" value="F-box_dom"/>
</dbReference>
<protein>
    <recommendedName>
        <fullName evidence="1">F-box domain-containing protein</fullName>
    </recommendedName>
</protein>
<dbReference type="InterPro" id="IPR036047">
    <property type="entry name" value="F-box-like_dom_sf"/>
</dbReference>
<dbReference type="CDD" id="cd22160">
    <property type="entry name" value="F-box_AtFBL13-like"/>
    <property type="match status" value="2"/>
</dbReference>
<gene>
    <name evidence="2" type="ORF">AQUCO_00900197v1</name>
</gene>